<dbReference type="PANTHER" id="PTHR45033:SF2">
    <property type="entry name" value="ZINC-TYPE ALCOHOL DEHYDROGENASE-LIKE PROTEIN C1773.06C"/>
    <property type="match status" value="1"/>
</dbReference>
<name>A0ABV5WGC2_9BACI</name>
<proteinExistence type="predicted"/>
<reference evidence="2 3" key="1">
    <citation type="submission" date="2024-09" db="EMBL/GenBank/DDBJ databases">
        <authorList>
            <person name="Sun Q."/>
            <person name="Mori K."/>
        </authorList>
    </citation>
    <scope>NUCLEOTIDE SEQUENCE [LARGE SCALE GENOMIC DNA]</scope>
    <source>
        <strain evidence="2 3">JCM 11201</strain>
    </source>
</reference>
<gene>
    <name evidence="2" type="ORF">ACFFMS_12020</name>
</gene>
<dbReference type="RefSeq" id="WP_379949468.1">
    <property type="nucleotide sequence ID" value="NZ_JBHMAF010000062.1"/>
</dbReference>
<evidence type="ECO:0000313" key="3">
    <source>
        <dbReference type="Proteomes" id="UP001589609"/>
    </source>
</evidence>
<dbReference type="InterPro" id="IPR011032">
    <property type="entry name" value="GroES-like_sf"/>
</dbReference>
<dbReference type="Gene3D" id="3.90.180.10">
    <property type="entry name" value="Medium-chain alcohol dehydrogenases, catalytic domain"/>
    <property type="match status" value="1"/>
</dbReference>
<dbReference type="InterPro" id="IPR013154">
    <property type="entry name" value="ADH-like_N"/>
</dbReference>
<sequence length="103" mass="11459">MKAWQRQGVGLENLKLVDLPIPEPGPKQLLIRVKAVSLNFRDKAIVDGVYLPELMTRPFVPVSDASGEVVKIGSEVTKFKEGDRVTLLNGLMVLQIKMMVLML</sequence>
<organism evidence="2 3">
    <name type="scientific">Ectobacillus funiculus</name>
    <dbReference type="NCBI Taxonomy" id="137993"/>
    <lineage>
        <taxon>Bacteria</taxon>
        <taxon>Bacillati</taxon>
        <taxon>Bacillota</taxon>
        <taxon>Bacilli</taxon>
        <taxon>Bacillales</taxon>
        <taxon>Bacillaceae</taxon>
        <taxon>Ectobacillus</taxon>
    </lineage>
</organism>
<dbReference type="PANTHER" id="PTHR45033">
    <property type="match status" value="1"/>
</dbReference>
<comment type="caution">
    <text evidence="2">The sequence shown here is derived from an EMBL/GenBank/DDBJ whole genome shotgun (WGS) entry which is preliminary data.</text>
</comment>
<dbReference type="SUPFAM" id="SSF50129">
    <property type="entry name" value="GroES-like"/>
    <property type="match status" value="1"/>
</dbReference>
<keyword evidence="3" id="KW-1185">Reference proteome</keyword>
<evidence type="ECO:0000259" key="1">
    <source>
        <dbReference type="Pfam" id="PF08240"/>
    </source>
</evidence>
<dbReference type="Pfam" id="PF08240">
    <property type="entry name" value="ADH_N"/>
    <property type="match status" value="1"/>
</dbReference>
<protein>
    <submittedName>
        <fullName evidence="2">Alcohol dehydrogenase catalytic domain-containing protein</fullName>
    </submittedName>
</protein>
<accession>A0ABV5WGC2</accession>
<dbReference type="InterPro" id="IPR052711">
    <property type="entry name" value="Zinc_ADH-like"/>
</dbReference>
<dbReference type="Proteomes" id="UP001589609">
    <property type="component" value="Unassembled WGS sequence"/>
</dbReference>
<feature type="domain" description="Alcohol dehydrogenase-like N-terminal" evidence="1">
    <location>
        <begin position="25"/>
        <end position="86"/>
    </location>
</feature>
<dbReference type="EMBL" id="JBHMAF010000062">
    <property type="protein sequence ID" value="MFB9759171.1"/>
    <property type="molecule type" value="Genomic_DNA"/>
</dbReference>
<evidence type="ECO:0000313" key="2">
    <source>
        <dbReference type="EMBL" id="MFB9759171.1"/>
    </source>
</evidence>